<accession>A0A1Y1YHE1</accession>
<organism evidence="1 2">
    <name type="scientific">Clohesyomyces aquaticus</name>
    <dbReference type="NCBI Taxonomy" id="1231657"/>
    <lineage>
        <taxon>Eukaryota</taxon>
        <taxon>Fungi</taxon>
        <taxon>Dikarya</taxon>
        <taxon>Ascomycota</taxon>
        <taxon>Pezizomycotina</taxon>
        <taxon>Dothideomycetes</taxon>
        <taxon>Pleosporomycetidae</taxon>
        <taxon>Pleosporales</taxon>
        <taxon>Lindgomycetaceae</taxon>
        <taxon>Clohesyomyces</taxon>
    </lineage>
</organism>
<protein>
    <submittedName>
        <fullName evidence="1">Uncharacterized protein</fullName>
    </submittedName>
</protein>
<proteinExistence type="predicted"/>
<gene>
    <name evidence="1" type="ORF">BCR34DRAFT_577939</name>
</gene>
<name>A0A1Y1YHE1_9PLEO</name>
<evidence type="ECO:0000313" key="1">
    <source>
        <dbReference type="EMBL" id="ORX97450.1"/>
    </source>
</evidence>
<sequence length="104" mass="11872">MTSSCPAVSSTIDTSLFNVSDILTQRWEDSPKDDRKRLELCWGYQDCGDCHRSKGFCGWCPIVSAIFRCLPASVRFCLFLLKQILKFLPPFPFEATISMIHSLF</sequence>
<keyword evidence="2" id="KW-1185">Reference proteome</keyword>
<dbReference type="OrthoDB" id="5427091at2759"/>
<dbReference type="Proteomes" id="UP000193144">
    <property type="component" value="Unassembled WGS sequence"/>
</dbReference>
<comment type="caution">
    <text evidence="1">The sequence shown here is derived from an EMBL/GenBank/DDBJ whole genome shotgun (WGS) entry which is preliminary data.</text>
</comment>
<evidence type="ECO:0000313" key="2">
    <source>
        <dbReference type="Proteomes" id="UP000193144"/>
    </source>
</evidence>
<dbReference type="STRING" id="1231657.A0A1Y1YHE1"/>
<dbReference type="AlphaFoldDB" id="A0A1Y1YHE1"/>
<dbReference type="EMBL" id="MCFA01000234">
    <property type="protein sequence ID" value="ORX97450.1"/>
    <property type="molecule type" value="Genomic_DNA"/>
</dbReference>
<reference evidence="1 2" key="1">
    <citation type="submission" date="2016-07" db="EMBL/GenBank/DDBJ databases">
        <title>Pervasive Adenine N6-methylation of Active Genes in Fungi.</title>
        <authorList>
            <consortium name="DOE Joint Genome Institute"/>
            <person name="Mondo S.J."/>
            <person name="Dannebaum R.O."/>
            <person name="Kuo R.C."/>
            <person name="Labutti K."/>
            <person name="Haridas S."/>
            <person name="Kuo A."/>
            <person name="Salamov A."/>
            <person name="Ahrendt S.R."/>
            <person name="Lipzen A."/>
            <person name="Sullivan W."/>
            <person name="Andreopoulos W.B."/>
            <person name="Clum A."/>
            <person name="Lindquist E."/>
            <person name="Daum C."/>
            <person name="Ramamoorthy G.K."/>
            <person name="Gryganskyi A."/>
            <person name="Culley D."/>
            <person name="Magnuson J.K."/>
            <person name="James T.Y."/>
            <person name="O'Malley M.A."/>
            <person name="Stajich J.E."/>
            <person name="Spatafora J.W."/>
            <person name="Visel A."/>
            <person name="Grigoriev I.V."/>
        </authorList>
    </citation>
    <scope>NUCLEOTIDE SEQUENCE [LARGE SCALE GENOMIC DNA]</scope>
    <source>
        <strain evidence="1 2">CBS 115471</strain>
    </source>
</reference>